<feature type="region of interest" description="Disordered" evidence="1">
    <location>
        <begin position="98"/>
        <end position="136"/>
    </location>
</feature>
<dbReference type="AlphaFoldDB" id="A0A1H9CV52"/>
<dbReference type="SUPFAM" id="SSF101738">
    <property type="entry name" value="SspB-like"/>
    <property type="match status" value="1"/>
</dbReference>
<dbReference type="EMBL" id="FOFS01000003">
    <property type="protein sequence ID" value="SEQ05021.1"/>
    <property type="molecule type" value="Genomic_DNA"/>
</dbReference>
<dbReference type="RefSeq" id="WP_093282927.1">
    <property type="nucleotide sequence ID" value="NZ_FOFS01000003.1"/>
</dbReference>
<dbReference type="Pfam" id="PF04386">
    <property type="entry name" value="SspB"/>
    <property type="match status" value="1"/>
</dbReference>
<dbReference type="STRING" id="489703.SAMN04488038_103192"/>
<evidence type="ECO:0000313" key="3">
    <source>
        <dbReference type="Proteomes" id="UP000199233"/>
    </source>
</evidence>
<evidence type="ECO:0000256" key="1">
    <source>
        <dbReference type="SAM" id="MobiDB-lite"/>
    </source>
</evidence>
<dbReference type="PANTHER" id="PTHR37486">
    <property type="entry name" value="STRINGENT STARVATION PROTEIN B"/>
    <property type="match status" value="1"/>
</dbReference>
<proteinExistence type="predicted"/>
<keyword evidence="3" id="KW-1185">Reference proteome</keyword>
<organism evidence="2 3">
    <name type="scientific">Solimonas aquatica</name>
    <dbReference type="NCBI Taxonomy" id="489703"/>
    <lineage>
        <taxon>Bacteria</taxon>
        <taxon>Pseudomonadati</taxon>
        <taxon>Pseudomonadota</taxon>
        <taxon>Gammaproteobacteria</taxon>
        <taxon>Nevskiales</taxon>
        <taxon>Nevskiaceae</taxon>
        <taxon>Solimonas</taxon>
    </lineage>
</organism>
<dbReference type="OrthoDB" id="9797358at2"/>
<dbReference type="GO" id="GO:0005829">
    <property type="term" value="C:cytosol"/>
    <property type="evidence" value="ECO:0007669"/>
    <property type="project" value="TreeGrafter"/>
</dbReference>
<protein>
    <submittedName>
        <fullName evidence="2">Stringent starvation protein B</fullName>
    </submittedName>
</protein>
<dbReference type="InterPro" id="IPR007481">
    <property type="entry name" value="SspB"/>
</dbReference>
<gene>
    <name evidence="2" type="ORF">SAMN04488038_103192</name>
</gene>
<name>A0A1H9CV52_9GAMM</name>
<dbReference type="PANTHER" id="PTHR37486:SF1">
    <property type="entry name" value="STRINGENT STARVATION PROTEIN B"/>
    <property type="match status" value="1"/>
</dbReference>
<reference evidence="3" key="1">
    <citation type="submission" date="2016-10" db="EMBL/GenBank/DDBJ databases">
        <authorList>
            <person name="Varghese N."/>
            <person name="Submissions S."/>
        </authorList>
    </citation>
    <scope>NUCLEOTIDE SEQUENCE [LARGE SCALE GENOMIC DNA]</scope>
    <source>
        <strain evidence="3">DSM 25927</strain>
    </source>
</reference>
<dbReference type="GO" id="GO:0005840">
    <property type="term" value="C:ribosome"/>
    <property type="evidence" value="ECO:0007669"/>
    <property type="project" value="TreeGrafter"/>
</dbReference>
<dbReference type="Gene3D" id="2.30.30.220">
    <property type="entry name" value="SspB-like"/>
    <property type="match status" value="1"/>
</dbReference>
<accession>A0A1H9CV52</accession>
<evidence type="ECO:0000313" key="2">
    <source>
        <dbReference type="EMBL" id="SEQ05021.1"/>
    </source>
</evidence>
<dbReference type="PIRSF" id="PIRSF005276">
    <property type="entry name" value="SspB"/>
    <property type="match status" value="1"/>
</dbReference>
<dbReference type="GO" id="GO:0045732">
    <property type="term" value="P:positive regulation of protein catabolic process"/>
    <property type="evidence" value="ECO:0007669"/>
    <property type="project" value="TreeGrafter"/>
</dbReference>
<dbReference type="InterPro" id="IPR036760">
    <property type="entry name" value="SspB-like_sf"/>
</dbReference>
<dbReference type="NCBIfam" id="NF008769">
    <property type="entry name" value="PRK11798.2-5"/>
    <property type="match status" value="1"/>
</dbReference>
<feature type="compositionally biased region" description="Low complexity" evidence="1">
    <location>
        <begin position="101"/>
        <end position="115"/>
    </location>
</feature>
<sequence>MAKSRRPYLIRAIYDWSCDNGYTPHLLVAADQPGVIVPREYVQDGRITLNVSPMAVQSLDLHSEPIWFSARFAGRSFDVQIPSGAVLAIFARENGEGAMFGEPETATAEAATPAGKPEPEPPQPPKPGRANLRVVK</sequence>
<dbReference type="Proteomes" id="UP000199233">
    <property type="component" value="Unassembled WGS sequence"/>
</dbReference>